<feature type="region of interest" description="Disordered" evidence="1">
    <location>
        <begin position="22"/>
        <end position="52"/>
    </location>
</feature>
<dbReference type="KEGG" id="ssl:SS1G_07259"/>
<dbReference type="InParanoid" id="A7EPL0"/>
<evidence type="ECO:0000256" key="1">
    <source>
        <dbReference type="SAM" id="MobiDB-lite"/>
    </source>
</evidence>
<dbReference type="EMBL" id="CH476629">
    <property type="protein sequence ID" value="EDO04776.1"/>
    <property type="molecule type" value="Genomic_DNA"/>
</dbReference>
<dbReference type="RefSeq" id="XP_001591813.1">
    <property type="nucleotide sequence ID" value="XM_001591763.1"/>
</dbReference>
<keyword evidence="3" id="KW-1185">Reference proteome</keyword>
<dbReference type="GeneID" id="5487910"/>
<sequence>MAVECGGESFRQFQPVERFLSPPIESRAANTKLERSGSVPGSERSARSSLSRITHVEENAQIAPYPEFEDSSTITPSNYTFLDHLGAIFRIIFCVPVPKKMEKSSAGPVKRVSFDMESSPWVLPVHVVSTRRDTDKHPVIKRAKCTIDTGNMQGNIVSREFVEKVLQYSEANFVSLTAAEKEGGFGVTGHKLVPEGAIYLTWYFDKTKTIADEEEERLKSIYLKRKEEYDEKLLELLNDDKDTTNNKELKDCADARDVAEKNHLIRKAELGNDPKLVAQLEENLKNLPGSKTYLIPSKSDTTSSGTAQQNGSVPTQRTVKKAVEQPSPEK</sequence>
<gene>
    <name evidence="2" type="ORF">SS1G_07259</name>
</gene>
<feature type="region of interest" description="Disordered" evidence="1">
    <location>
        <begin position="289"/>
        <end position="330"/>
    </location>
</feature>
<feature type="compositionally biased region" description="Polar residues" evidence="1">
    <location>
        <begin position="298"/>
        <end position="317"/>
    </location>
</feature>
<feature type="compositionally biased region" description="Basic and acidic residues" evidence="1">
    <location>
        <begin position="321"/>
        <end position="330"/>
    </location>
</feature>
<evidence type="ECO:0000313" key="3">
    <source>
        <dbReference type="Proteomes" id="UP000001312"/>
    </source>
</evidence>
<reference evidence="3" key="1">
    <citation type="journal article" date="2011" name="PLoS Genet.">
        <title>Genomic analysis of the necrotrophic fungal pathogens Sclerotinia sclerotiorum and Botrytis cinerea.</title>
        <authorList>
            <person name="Amselem J."/>
            <person name="Cuomo C.A."/>
            <person name="van Kan J.A."/>
            <person name="Viaud M."/>
            <person name="Benito E.P."/>
            <person name="Couloux A."/>
            <person name="Coutinho P.M."/>
            <person name="de Vries R.P."/>
            <person name="Dyer P.S."/>
            <person name="Fillinger S."/>
            <person name="Fournier E."/>
            <person name="Gout L."/>
            <person name="Hahn M."/>
            <person name="Kohn L."/>
            <person name="Lapalu N."/>
            <person name="Plummer K.M."/>
            <person name="Pradier J.M."/>
            <person name="Quevillon E."/>
            <person name="Sharon A."/>
            <person name="Simon A."/>
            <person name="ten Have A."/>
            <person name="Tudzynski B."/>
            <person name="Tudzynski P."/>
            <person name="Wincker P."/>
            <person name="Andrew M."/>
            <person name="Anthouard V."/>
            <person name="Beever R.E."/>
            <person name="Beffa R."/>
            <person name="Benoit I."/>
            <person name="Bouzid O."/>
            <person name="Brault B."/>
            <person name="Chen Z."/>
            <person name="Choquer M."/>
            <person name="Collemare J."/>
            <person name="Cotton P."/>
            <person name="Danchin E.G."/>
            <person name="Da Silva C."/>
            <person name="Gautier A."/>
            <person name="Giraud C."/>
            <person name="Giraud T."/>
            <person name="Gonzalez C."/>
            <person name="Grossetete S."/>
            <person name="Guldener U."/>
            <person name="Henrissat B."/>
            <person name="Howlett B.J."/>
            <person name="Kodira C."/>
            <person name="Kretschmer M."/>
            <person name="Lappartient A."/>
            <person name="Leroch M."/>
            <person name="Levis C."/>
            <person name="Mauceli E."/>
            <person name="Neuveglise C."/>
            <person name="Oeser B."/>
            <person name="Pearson M."/>
            <person name="Poulain J."/>
            <person name="Poussereau N."/>
            <person name="Quesneville H."/>
            <person name="Rascle C."/>
            <person name="Schumacher J."/>
            <person name="Segurens B."/>
            <person name="Sexton A."/>
            <person name="Silva E."/>
            <person name="Sirven C."/>
            <person name="Soanes D.M."/>
            <person name="Talbot N.J."/>
            <person name="Templeton M."/>
            <person name="Yandava C."/>
            <person name="Yarden O."/>
            <person name="Zeng Q."/>
            <person name="Rollins J.A."/>
            <person name="Lebrun M.H."/>
            <person name="Dickman M."/>
        </authorList>
    </citation>
    <scope>NUCLEOTIDE SEQUENCE [LARGE SCALE GENOMIC DNA]</scope>
    <source>
        <strain evidence="3">ATCC 18683 / 1980 / Ss-1</strain>
    </source>
</reference>
<dbReference type="OMA" id="AIYLTWY"/>
<dbReference type="AlphaFoldDB" id="A7EPL0"/>
<name>A7EPL0_SCLS1</name>
<protein>
    <submittedName>
        <fullName evidence="2">Uncharacterized protein</fullName>
    </submittedName>
</protein>
<dbReference type="HOGENOM" id="CLU_731578_0_0_1"/>
<organism evidence="2 3">
    <name type="scientific">Sclerotinia sclerotiorum (strain ATCC 18683 / 1980 / Ss-1)</name>
    <name type="common">White mold</name>
    <name type="synonym">Whetzelinia sclerotiorum</name>
    <dbReference type="NCBI Taxonomy" id="665079"/>
    <lineage>
        <taxon>Eukaryota</taxon>
        <taxon>Fungi</taxon>
        <taxon>Dikarya</taxon>
        <taxon>Ascomycota</taxon>
        <taxon>Pezizomycotina</taxon>
        <taxon>Leotiomycetes</taxon>
        <taxon>Helotiales</taxon>
        <taxon>Sclerotiniaceae</taxon>
        <taxon>Sclerotinia</taxon>
    </lineage>
</organism>
<accession>A7EPL0</accession>
<evidence type="ECO:0000313" key="2">
    <source>
        <dbReference type="EMBL" id="EDO04776.1"/>
    </source>
</evidence>
<proteinExistence type="predicted"/>
<dbReference type="Proteomes" id="UP000001312">
    <property type="component" value="Unassembled WGS sequence"/>
</dbReference>